<sequence length="316" mass="34724">MAPLDCLRAWAGDHRDLWIAAGSATTGAAGRQGKLGSGWPSQLTAEERLARIEMLLQQGVTEETVQHMIERSKGGPYMQSVSEGAAILAVLRERGCSDADMNLLLQRQRSIIARPASSTSDVFAALDDMLQLSRPGNHHGSFFRLAASELSDAEVSKLFPYLAELLEVDPEQHIRPRWDLYQSLLGELTPADKRRFIMSSDSLRLPEPTIRNVFSGVEQLMGSTAAAQDLLLRSPTSFGCGIERLATNLRALQQLYGCSLQQAQQVLLRTPQIAYLMLEAPKFQSRVAALTEWYGHASPAAMLLARSRGSQLMASM</sequence>
<accession>A0A9D4TEJ2</accession>
<protein>
    <submittedName>
        <fullName evidence="1">Uncharacterized protein</fullName>
    </submittedName>
</protein>
<dbReference type="AlphaFoldDB" id="A0A9D4TEJ2"/>
<evidence type="ECO:0000313" key="2">
    <source>
        <dbReference type="Proteomes" id="UP001055712"/>
    </source>
</evidence>
<proteinExistence type="predicted"/>
<reference evidence="1" key="2">
    <citation type="submission" date="2020-11" db="EMBL/GenBank/DDBJ databases">
        <authorList>
            <person name="Cecchin M."/>
            <person name="Marcolungo L."/>
            <person name="Rossato M."/>
            <person name="Girolomoni L."/>
            <person name="Cosentino E."/>
            <person name="Cuine S."/>
            <person name="Li-Beisson Y."/>
            <person name="Delledonne M."/>
            <person name="Ballottari M."/>
        </authorList>
    </citation>
    <scope>NUCLEOTIDE SEQUENCE</scope>
    <source>
        <strain evidence="1">211/11P</strain>
        <tissue evidence="1">Whole cell</tissue>
    </source>
</reference>
<dbReference type="EMBL" id="SIDB01000021">
    <property type="protein sequence ID" value="KAI3423415.1"/>
    <property type="molecule type" value="Genomic_DNA"/>
</dbReference>
<organism evidence="1 2">
    <name type="scientific">Chlorella vulgaris</name>
    <name type="common">Green alga</name>
    <dbReference type="NCBI Taxonomy" id="3077"/>
    <lineage>
        <taxon>Eukaryota</taxon>
        <taxon>Viridiplantae</taxon>
        <taxon>Chlorophyta</taxon>
        <taxon>core chlorophytes</taxon>
        <taxon>Trebouxiophyceae</taxon>
        <taxon>Chlorellales</taxon>
        <taxon>Chlorellaceae</taxon>
        <taxon>Chlorella clade</taxon>
        <taxon>Chlorella</taxon>
    </lineage>
</organism>
<reference evidence="1" key="1">
    <citation type="journal article" date="2019" name="Plant J.">
        <title>Chlorella vulgaris genome assembly and annotation reveals the molecular basis for metabolic acclimation to high light conditions.</title>
        <authorList>
            <person name="Cecchin M."/>
            <person name="Marcolungo L."/>
            <person name="Rossato M."/>
            <person name="Girolomoni L."/>
            <person name="Cosentino E."/>
            <person name="Cuine S."/>
            <person name="Li-Beisson Y."/>
            <person name="Delledonne M."/>
            <person name="Ballottari M."/>
        </authorList>
    </citation>
    <scope>NUCLEOTIDE SEQUENCE</scope>
    <source>
        <strain evidence="1">211/11P</strain>
    </source>
</reference>
<comment type="caution">
    <text evidence="1">The sequence shown here is derived from an EMBL/GenBank/DDBJ whole genome shotgun (WGS) entry which is preliminary data.</text>
</comment>
<name>A0A9D4TEJ2_CHLVU</name>
<keyword evidence="2" id="KW-1185">Reference proteome</keyword>
<evidence type="ECO:0000313" key="1">
    <source>
        <dbReference type="EMBL" id="KAI3423415.1"/>
    </source>
</evidence>
<dbReference type="Proteomes" id="UP001055712">
    <property type="component" value="Unassembled WGS sequence"/>
</dbReference>
<gene>
    <name evidence="1" type="ORF">D9Q98_010631</name>
</gene>
<dbReference type="InterPro" id="IPR038538">
    <property type="entry name" value="MTERF_sf"/>
</dbReference>
<dbReference type="Gene3D" id="1.25.70.10">
    <property type="entry name" value="Transcription termination factor 3, mitochondrial"/>
    <property type="match status" value="1"/>
</dbReference>